<gene>
    <name evidence="1" type="ORF">EDD29_2081</name>
</gene>
<reference evidence="1 2" key="1">
    <citation type="submission" date="2018-11" db="EMBL/GenBank/DDBJ databases">
        <title>Sequencing the genomes of 1000 actinobacteria strains.</title>
        <authorList>
            <person name="Klenk H.-P."/>
        </authorList>
    </citation>
    <scope>NUCLEOTIDE SEQUENCE [LARGE SCALE GENOMIC DNA]</scope>
    <source>
        <strain evidence="1 2">DSM 44254</strain>
    </source>
</reference>
<sequence length="94" mass="10998">MRPLRLTAEGHAAVAGFLTRSLNEDHHRRLGRLLASFADGTWERRFWREPHPTEPDLLEIRPGERLHVFVSIHRTEPDLDEEVHIHQIVDSTHL</sequence>
<evidence type="ECO:0000313" key="2">
    <source>
        <dbReference type="Proteomes" id="UP000272400"/>
    </source>
</evidence>
<comment type="caution">
    <text evidence="1">The sequence shown here is derived from an EMBL/GenBank/DDBJ whole genome shotgun (WGS) entry which is preliminary data.</text>
</comment>
<dbReference type="OrthoDB" id="9785923at2"/>
<dbReference type="AlphaFoldDB" id="A0A3N1CTQ7"/>
<keyword evidence="2" id="KW-1185">Reference proteome</keyword>
<accession>A0A3N1CTQ7</accession>
<name>A0A3N1CTQ7_9ACTN</name>
<protein>
    <recommendedName>
        <fullName evidence="3">MmyB-like transcription regulator ligand binding domain-containing protein</fullName>
    </recommendedName>
</protein>
<evidence type="ECO:0000313" key="1">
    <source>
        <dbReference type="EMBL" id="ROO84554.1"/>
    </source>
</evidence>
<dbReference type="EMBL" id="RJKE01000001">
    <property type="protein sequence ID" value="ROO84554.1"/>
    <property type="molecule type" value="Genomic_DNA"/>
</dbReference>
<dbReference type="RefSeq" id="WP_123664157.1">
    <property type="nucleotide sequence ID" value="NZ_RJKE01000001.1"/>
</dbReference>
<organism evidence="1 2">
    <name type="scientific">Actinocorallia herbida</name>
    <dbReference type="NCBI Taxonomy" id="58109"/>
    <lineage>
        <taxon>Bacteria</taxon>
        <taxon>Bacillati</taxon>
        <taxon>Actinomycetota</taxon>
        <taxon>Actinomycetes</taxon>
        <taxon>Streptosporangiales</taxon>
        <taxon>Thermomonosporaceae</taxon>
        <taxon>Actinocorallia</taxon>
    </lineage>
</organism>
<evidence type="ECO:0008006" key="3">
    <source>
        <dbReference type="Google" id="ProtNLM"/>
    </source>
</evidence>
<proteinExistence type="predicted"/>
<dbReference type="Proteomes" id="UP000272400">
    <property type="component" value="Unassembled WGS sequence"/>
</dbReference>